<proteinExistence type="predicted"/>
<gene>
    <name evidence="1" type="ORF">I8748_05960</name>
</gene>
<keyword evidence="2" id="KW-1185">Reference proteome</keyword>
<organism evidence="1 2">
    <name type="scientific">Amazonocrinis nigriterrae CENA67</name>
    <dbReference type="NCBI Taxonomy" id="2794033"/>
    <lineage>
        <taxon>Bacteria</taxon>
        <taxon>Bacillati</taxon>
        <taxon>Cyanobacteriota</taxon>
        <taxon>Cyanophyceae</taxon>
        <taxon>Nostocales</taxon>
        <taxon>Nostocaceae</taxon>
        <taxon>Amazonocrinis</taxon>
        <taxon>Amazonocrinis nigriterrae</taxon>
    </lineage>
</organism>
<comment type="caution">
    <text evidence="1">The sequence shown here is derived from an EMBL/GenBank/DDBJ whole genome shotgun (WGS) entry which is preliminary data.</text>
</comment>
<dbReference type="EMBL" id="JAECZC010000007">
    <property type="protein sequence ID" value="MBH8561728.1"/>
    <property type="molecule type" value="Genomic_DNA"/>
</dbReference>
<dbReference type="Proteomes" id="UP000632766">
    <property type="component" value="Unassembled WGS sequence"/>
</dbReference>
<dbReference type="AlphaFoldDB" id="A0A8J7L6W3"/>
<dbReference type="RefSeq" id="WP_198123730.1">
    <property type="nucleotide sequence ID" value="NZ_JAECZC010000007.1"/>
</dbReference>
<evidence type="ECO:0000313" key="2">
    <source>
        <dbReference type="Proteomes" id="UP000632766"/>
    </source>
</evidence>
<accession>A0A8J7L6W3</accession>
<reference evidence="1 2" key="1">
    <citation type="journal article" date="2021" name="Int. J. Syst. Evol. Microbiol.">
        <title>Amazonocrinis nigriterrae gen. nov., sp. nov., Atlanticothrix silvestris gen. nov., sp. nov. and Dendronalium phyllosphericum gen. nov., sp. nov., nostocacean cyanobacteria from Brazilian environments.</title>
        <authorList>
            <person name="Alvarenga D.O."/>
            <person name="Andreote A.P.D."/>
            <person name="Branco L.H.Z."/>
            <person name="Delbaje E."/>
            <person name="Cruz R.B."/>
            <person name="Varani A.M."/>
            <person name="Fiore M.F."/>
        </authorList>
    </citation>
    <scope>NUCLEOTIDE SEQUENCE [LARGE SCALE GENOMIC DNA]</scope>
    <source>
        <strain evidence="1 2">CENA67</strain>
    </source>
</reference>
<sequence>MINLSLKYGNAQASGFAYCLYGMSLANQGDYQTAYEFGTLALKLDRHFNSTQLIYKNNNIFTHTINPYNQQVQNIR</sequence>
<evidence type="ECO:0000313" key="1">
    <source>
        <dbReference type="EMBL" id="MBH8561728.1"/>
    </source>
</evidence>
<name>A0A8J7L6W3_9NOST</name>
<protein>
    <submittedName>
        <fullName evidence="1">Uncharacterized protein</fullName>
    </submittedName>
</protein>